<dbReference type="AlphaFoldDB" id="A0A8J6HKJ4"/>
<proteinExistence type="predicted"/>
<evidence type="ECO:0000313" key="2">
    <source>
        <dbReference type="Proteomes" id="UP000719412"/>
    </source>
</evidence>
<reference evidence="1" key="2">
    <citation type="submission" date="2021-08" db="EMBL/GenBank/DDBJ databases">
        <authorList>
            <person name="Eriksson T."/>
        </authorList>
    </citation>
    <scope>NUCLEOTIDE SEQUENCE</scope>
    <source>
        <strain evidence="1">Stoneville</strain>
        <tissue evidence="1">Whole head</tissue>
    </source>
</reference>
<dbReference type="GO" id="GO:0031012">
    <property type="term" value="C:extracellular matrix"/>
    <property type="evidence" value="ECO:0007669"/>
    <property type="project" value="TreeGrafter"/>
</dbReference>
<dbReference type="Gene3D" id="3.20.20.80">
    <property type="entry name" value="Glycosidases"/>
    <property type="match status" value="1"/>
</dbReference>
<sequence>MSTLQLGEVSCQDLVPAVVSDWRTMLRAIGGVFLVLWPLCLADEAIYAINGKKGAHRVSDKFLSLSIDPAVLLTGLNLSDTTLQLAKRLSPAYVRIAGPSTRFVRYQDSDSEEKGDGDIVVTPTMWFGVNEWLAAANLTPVFGINDADTTREGWNPQDAMALLDISDKLNVSCYWQLGYDCSNKSESRYVSDLERLQHILDAFPDKKDQWRVVGSDASRCALDFRRTVEHLPQVLAAAVKEP</sequence>
<keyword evidence="2" id="KW-1185">Reference proteome</keyword>
<gene>
    <name evidence="1" type="ORF">GEV33_006440</name>
</gene>
<evidence type="ECO:0000313" key="1">
    <source>
        <dbReference type="EMBL" id="KAH0816349.1"/>
    </source>
</evidence>
<name>A0A8J6HKJ4_TENMO</name>
<dbReference type="EMBL" id="JABDTM020021683">
    <property type="protein sequence ID" value="KAH0816349.1"/>
    <property type="molecule type" value="Genomic_DNA"/>
</dbReference>
<dbReference type="PANTHER" id="PTHR46145:SF4">
    <property type="entry name" value="HEPARANASE"/>
    <property type="match status" value="1"/>
</dbReference>
<comment type="caution">
    <text evidence="1">The sequence shown here is derived from an EMBL/GenBank/DDBJ whole genome shotgun (WGS) entry which is preliminary data.</text>
</comment>
<protein>
    <submittedName>
        <fullName evidence="1">Uncharacterized protein</fullName>
    </submittedName>
</protein>
<accession>A0A8J6HKJ4</accession>
<dbReference type="Proteomes" id="UP000719412">
    <property type="component" value="Unassembled WGS sequence"/>
</dbReference>
<reference evidence="1" key="1">
    <citation type="journal article" date="2020" name="J Insects Food Feed">
        <title>The yellow mealworm (Tenebrio molitor) genome: a resource for the emerging insects as food and feed industry.</title>
        <authorList>
            <person name="Eriksson T."/>
            <person name="Andere A."/>
            <person name="Kelstrup H."/>
            <person name="Emery V."/>
            <person name="Picard C."/>
        </authorList>
    </citation>
    <scope>NUCLEOTIDE SEQUENCE</scope>
    <source>
        <strain evidence="1">Stoneville</strain>
        <tissue evidence="1">Whole head</tissue>
    </source>
</reference>
<dbReference type="PANTHER" id="PTHR46145">
    <property type="entry name" value="HEPARANASE"/>
    <property type="match status" value="1"/>
</dbReference>
<organism evidence="1 2">
    <name type="scientific">Tenebrio molitor</name>
    <name type="common">Yellow mealworm beetle</name>
    <dbReference type="NCBI Taxonomy" id="7067"/>
    <lineage>
        <taxon>Eukaryota</taxon>
        <taxon>Metazoa</taxon>
        <taxon>Ecdysozoa</taxon>
        <taxon>Arthropoda</taxon>
        <taxon>Hexapoda</taxon>
        <taxon>Insecta</taxon>
        <taxon>Pterygota</taxon>
        <taxon>Neoptera</taxon>
        <taxon>Endopterygota</taxon>
        <taxon>Coleoptera</taxon>
        <taxon>Polyphaga</taxon>
        <taxon>Cucujiformia</taxon>
        <taxon>Tenebrionidae</taxon>
        <taxon>Tenebrio</taxon>
    </lineage>
</organism>
<dbReference type="GO" id="GO:0005615">
    <property type="term" value="C:extracellular space"/>
    <property type="evidence" value="ECO:0007669"/>
    <property type="project" value="TreeGrafter"/>
</dbReference>